<comment type="caution">
    <text evidence="8">The sequence shown here is derived from an EMBL/GenBank/DDBJ whole genome shotgun (WGS) entry which is preliminary data.</text>
</comment>
<dbReference type="Pfam" id="PF00578">
    <property type="entry name" value="AhpC-TSA"/>
    <property type="match status" value="1"/>
</dbReference>
<keyword evidence="2" id="KW-0201">Cytochrome c-type biogenesis</keyword>
<sequence>MSSVRRRRIVLVRIVFLLGLLALGLFMTAEAGLFGHGELKRGPAPDDGRGPQTGLTRYPYGRSVSPPLEGTTLDGARFDLAELRGNVVVINVWGSWCNPCRAEMPDLVRVARETAALPVRFVGIDTRDNEAAARAFVRTYTVPYPSVVDIDGQVLPAFNKVLPMSAVPSTLVVDREGRIAARVIGRTDYSTVRGLVDDLLAEPSTEAAARGGPR</sequence>
<feature type="domain" description="Thioredoxin" evidence="7">
    <location>
        <begin position="59"/>
        <end position="201"/>
    </location>
</feature>
<dbReference type="CDD" id="cd02966">
    <property type="entry name" value="TlpA_like_family"/>
    <property type="match status" value="1"/>
</dbReference>
<evidence type="ECO:0000313" key="8">
    <source>
        <dbReference type="EMBL" id="GAA1580899.1"/>
    </source>
</evidence>
<name>A0ABP4PH53_9ACTN</name>
<keyword evidence="9" id="KW-1185">Reference proteome</keyword>
<dbReference type="InterPro" id="IPR036249">
    <property type="entry name" value="Thioredoxin-like_sf"/>
</dbReference>
<dbReference type="SUPFAM" id="SSF52833">
    <property type="entry name" value="Thioredoxin-like"/>
    <property type="match status" value="1"/>
</dbReference>
<evidence type="ECO:0000256" key="5">
    <source>
        <dbReference type="ARBA" id="ARBA00023284"/>
    </source>
</evidence>
<evidence type="ECO:0000256" key="1">
    <source>
        <dbReference type="ARBA" id="ARBA00004196"/>
    </source>
</evidence>
<organism evidence="8 9">
    <name type="scientific">Kribbella sancticallisti</name>
    <dbReference type="NCBI Taxonomy" id="460087"/>
    <lineage>
        <taxon>Bacteria</taxon>
        <taxon>Bacillati</taxon>
        <taxon>Actinomycetota</taxon>
        <taxon>Actinomycetes</taxon>
        <taxon>Propionibacteriales</taxon>
        <taxon>Kribbellaceae</taxon>
        <taxon>Kribbella</taxon>
    </lineage>
</organism>
<dbReference type="InterPro" id="IPR013766">
    <property type="entry name" value="Thioredoxin_domain"/>
</dbReference>
<accession>A0ABP4PH53</accession>
<evidence type="ECO:0000259" key="7">
    <source>
        <dbReference type="PROSITE" id="PS51352"/>
    </source>
</evidence>
<keyword evidence="4" id="KW-1015">Disulfide bond</keyword>
<dbReference type="PANTHER" id="PTHR42852:SF6">
    <property type="entry name" value="THIOL:DISULFIDE INTERCHANGE PROTEIN DSBE"/>
    <property type="match status" value="1"/>
</dbReference>
<dbReference type="EMBL" id="BAAAOS010000020">
    <property type="protein sequence ID" value="GAA1580899.1"/>
    <property type="molecule type" value="Genomic_DNA"/>
</dbReference>
<keyword evidence="3" id="KW-0735">Signal-anchor</keyword>
<feature type="region of interest" description="Disordered" evidence="6">
    <location>
        <begin position="38"/>
        <end position="61"/>
    </location>
</feature>
<dbReference type="InterPro" id="IPR000866">
    <property type="entry name" value="AhpC/TSA"/>
</dbReference>
<evidence type="ECO:0000256" key="6">
    <source>
        <dbReference type="SAM" id="MobiDB-lite"/>
    </source>
</evidence>
<feature type="compositionally biased region" description="Basic and acidic residues" evidence="6">
    <location>
        <begin position="38"/>
        <end position="49"/>
    </location>
</feature>
<evidence type="ECO:0000313" key="9">
    <source>
        <dbReference type="Proteomes" id="UP001500393"/>
    </source>
</evidence>
<keyword evidence="5" id="KW-0676">Redox-active center</keyword>
<comment type="subcellular location">
    <subcellularLocation>
        <location evidence="1">Cell envelope</location>
    </subcellularLocation>
</comment>
<gene>
    <name evidence="8" type="ORF">GCM10009789_38460</name>
</gene>
<dbReference type="Gene3D" id="3.40.30.10">
    <property type="entry name" value="Glutaredoxin"/>
    <property type="match status" value="1"/>
</dbReference>
<dbReference type="Proteomes" id="UP001500393">
    <property type="component" value="Unassembled WGS sequence"/>
</dbReference>
<protein>
    <recommendedName>
        <fullName evidence="7">Thioredoxin domain-containing protein</fullName>
    </recommendedName>
</protein>
<evidence type="ECO:0000256" key="4">
    <source>
        <dbReference type="ARBA" id="ARBA00023157"/>
    </source>
</evidence>
<dbReference type="PANTHER" id="PTHR42852">
    <property type="entry name" value="THIOL:DISULFIDE INTERCHANGE PROTEIN DSBE"/>
    <property type="match status" value="1"/>
</dbReference>
<proteinExistence type="predicted"/>
<dbReference type="PROSITE" id="PS51352">
    <property type="entry name" value="THIOREDOXIN_2"/>
    <property type="match status" value="1"/>
</dbReference>
<evidence type="ECO:0000256" key="3">
    <source>
        <dbReference type="ARBA" id="ARBA00022968"/>
    </source>
</evidence>
<dbReference type="RefSeq" id="WP_344215704.1">
    <property type="nucleotide sequence ID" value="NZ_BAAAOS010000020.1"/>
</dbReference>
<dbReference type="InterPro" id="IPR050553">
    <property type="entry name" value="Thioredoxin_ResA/DsbE_sf"/>
</dbReference>
<reference evidence="9" key="1">
    <citation type="journal article" date="2019" name="Int. J. Syst. Evol. Microbiol.">
        <title>The Global Catalogue of Microorganisms (GCM) 10K type strain sequencing project: providing services to taxonomists for standard genome sequencing and annotation.</title>
        <authorList>
            <consortium name="The Broad Institute Genomics Platform"/>
            <consortium name="The Broad Institute Genome Sequencing Center for Infectious Disease"/>
            <person name="Wu L."/>
            <person name="Ma J."/>
        </authorList>
    </citation>
    <scope>NUCLEOTIDE SEQUENCE [LARGE SCALE GENOMIC DNA]</scope>
    <source>
        <strain evidence="9">JCM 14969</strain>
    </source>
</reference>
<keyword evidence="3" id="KW-0812">Transmembrane</keyword>
<evidence type="ECO:0000256" key="2">
    <source>
        <dbReference type="ARBA" id="ARBA00022748"/>
    </source>
</evidence>